<sequence>MLIRSYSNSLLCKFIAMLIQSAMVSLWVSPSLCCPVPSRVRWMCHSTYVACCR</sequence>
<protein>
    <submittedName>
        <fullName evidence="2">Uncharacterized protein</fullName>
    </submittedName>
</protein>
<dbReference type="AlphaFoldDB" id="A0A101M2X5"/>
<geneLocation type="mitochondrion" evidence="2"/>
<evidence type="ECO:0000256" key="1">
    <source>
        <dbReference type="SAM" id="SignalP"/>
    </source>
</evidence>
<accession>A0A101M2X5</accession>
<proteinExistence type="predicted"/>
<gene>
    <name evidence="2" type="ORF">ABT39_MTgene3195</name>
</gene>
<organism evidence="2">
    <name type="scientific">Picea glauca</name>
    <name type="common">White spruce</name>
    <name type="synonym">Pinus glauca</name>
    <dbReference type="NCBI Taxonomy" id="3330"/>
    <lineage>
        <taxon>Eukaryota</taxon>
        <taxon>Viridiplantae</taxon>
        <taxon>Streptophyta</taxon>
        <taxon>Embryophyta</taxon>
        <taxon>Tracheophyta</taxon>
        <taxon>Spermatophyta</taxon>
        <taxon>Pinopsida</taxon>
        <taxon>Pinidae</taxon>
        <taxon>Conifers I</taxon>
        <taxon>Pinales</taxon>
        <taxon>Pinaceae</taxon>
        <taxon>Picea</taxon>
    </lineage>
</organism>
<comment type="caution">
    <text evidence="2">The sequence shown here is derived from an EMBL/GenBank/DDBJ whole genome shotgun (WGS) entry which is preliminary data.</text>
</comment>
<feature type="chain" id="PRO_5007100238" evidence="1">
    <location>
        <begin position="34"/>
        <end position="53"/>
    </location>
</feature>
<keyword evidence="1" id="KW-0732">Signal</keyword>
<dbReference type="EMBL" id="LKAM01000002">
    <property type="protein sequence ID" value="KUM49967.1"/>
    <property type="molecule type" value="Genomic_DNA"/>
</dbReference>
<feature type="signal peptide" evidence="1">
    <location>
        <begin position="1"/>
        <end position="33"/>
    </location>
</feature>
<reference evidence="2" key="1">
    <citation type="journal article" date="2015" name="Genome Biol. Evol.">
        <title>Organellar Genomes of White Spruce (Picea glauca): Assembly and Annotation.</title>
        <authorList>
            <person name="Jackman S.D."/>
            <person name="Warren R.L."/>
            <person name="Gibb E.A."/>
            <person name="Vandervalk B.P."/>
            <person name="Mohamadi H."/>
            <person name="Chu J."/>
            <person name="Raymond A."/>
            <person name="Pleasance S."/>
            <person name="Coope R."/>
            <person name="Wildung M.R."/>
            <person name="Ritland C.E."/>
            <person name="Bousquet J."/>
            <person name="Jones S.J."/>
            <person name="Bohlmann J."/>
            <person name="Birol I."/>
        </authorList>
    </citation>
    <scope>NUCLEOTIDE SEQUENCE [LARGE SCALE GENOMIC DNA]</scope>
    <source>
        <tissue evidence="2">Flushing bud</tissue>
    </source>
</reference>
<keyword evidence="2" id="KW-0496">Mitochondrion</keyword>
<name>A0A101M2X5_PICGL</name>
<evidence type="ECO:0000313" key="2">
    <source>
        <dbReference type="EMBL" id="KUM49967.1"/>
    </source>
</evidence>